<dbReference type="Proteomes" id="UP001500729">
    <property type="component" value="Unassembled WGS sequence"/>
</dbReference>
<evidence type="ECO:0000313" key="7">
    <source>
        <dbReference type="Proteomes" id="UP001500729"/>
    </source>
</evidence>
<comment type="caution">
    <text evidence="6">The sequence shown here is derived from an EMBL/GenBank/DDBJ whole genome shotgun (WGS) entry which is preliminary data.</text>
</comment>
<comment type="similarity">
    <text evidence="1">Belongs to the peptidase S33 family.</text>
</comment>
<dbReference type="InterPro" id="IPR029058">
    <property type="entry name" value="AB_hydrolase_fold"/>
</dbReference>
<accession>A0ABN1DN02</accession>
<evidence type="ECO:0000313" key="6">
    <source>
        <dbReference type="EMBL" id="GAA0546267.1"/>
    </source>
</evidence>
<keyword evidence="7" id="KW-1185">Reference proteome</keyword>
<gene>
    <name evidence="6" type="ORF">GCM10009533_51390</name>
</gene>
<dbReference type="InterPro" id="IPR051601">
    <property type="entry name" value="Serine_prot/Carboxylest_S33"/>
</dbReference>
<protein>
    <submittedName>
        <fullName evidence="6">Alpha/beta hydrolase</fullName>
    </submittedName>
</protein>
<feature type="region of interest" description="Disordered" evidence="4">
    <location>
        <begin position="337"/>
        <end position="357"/>
    </location>
</feature>
<dbReference type="Pfam" id="PF08386">
    <property type="entry name" value="Abhydrolase_4"/>
    <property type="match status" value="1"/>
</dbReference>
<evidence type="ECO:0000256" key="1">
    <source>
        <dbReference type="ARBA" id="ARBA00010088"/>
    </source>
</evidence>
<dbReference type="InterPro" id="IPR013595">
    <property type="entry name" value="Pept_S33_TAP-like_C"/>
</dbReference>
<dbReference type="EMBL" id="BAAAGS010000041">
    <property type="protein sequence ID" value="GAA0546267.1"/>
    <property type="molecule type" value="Genomic_DNA"/>
</dbReference>
<dbReference type="RefSeq" id="WP_009947808.1">
    <property type="nucleotide sequence ID" value="NZ_BAAAGS010000041.1"/>
</dbReference>
<dbReference type="SUPFAM" id="SSF53474">
    <property type="entry name" value="alpha/beta-Hydrolases"/>
    <property type="match status" value="1"/>
</dbReference>
<dbReference type="PANTHER" id="PTHR43248">
    <property type="entry name" value="2-SUCCINYL-6-HYDROXY-2,4-CYCLOHEXADIENE-1-CARBOXYLATE SYNTHASE"/>
    <property type="match status" value="1"/>
</dbReference>
<name>A0ABN1DN02_SACER</name>
<evidence type="ECO:0000259" key="5">
    <source>
        <dbReference type="Pfam" id="PF08386"/>
    </source>
</evidence>
<dbReference type="Gene3D" id="3.40.50.1820">
    <property type="entry name" value="alpha/beta hydrolase"/>
    <property type="match status" value="1"/>
</dbReference>
<organism evidence="6 7">
    <name type="scientific">Saccharopolyspora erythraea</name>
    <name type="common">Streptomyces erythraeus</name>
    <dbReference type="NCBI Taxonomy" id="1836"/>
    <lineage>
        <taxon>Bacteria</taxon>
        <taxon>Bacillati</taxon>
        <taxon>Actinomycetota</taxon>
        <taxon>Actinomycetes</taxon>
        <taxon>Pseudonocardiales</taxon>
        <taxon>Pseudonocardiaceae</taxon>
        <taxon>Saccharopolyspora</taxon>
    </lineage>
</organism>
<evidence type="ECO:0000256" key="3">
    <source>
        <dbReference type="ARBA" id="ARBA00022801"/>
    </source>
</evidence>
<reference evidence="6 7" key="1">
    <citation type="journal article" date="2019" name="Int. J. Syst. Evol. Microbiol.">
        <title>The Global Catalogue of Microorganisms (GCM) 10K type strain sequencing project: providing services to taxonomists for standard genome sequencing and annotation.</title>
        <authorList>
            <consortium name="The Broad Institute Genomics Platform"/>
            <consortium name="The Broad Institute Genome Sequencing Center for Infectious Disease"/>
            <person name="Wu L."/>
            <person name="Ma J."/>
        </authorList>
    </citation>
    <scope>NUCLEOTIDE SEQUENCE [LARGE SCALE GENOMIC DNA]</scope>
    <source>
        <strain evidence="6 7">JCM 10303</strain>
    </source>
</reference>
<evidence type="ECO:0000256" key="4">
    <source>
        <dbReference type="SAM" id="MobiDB-lite"/>
    </source>
</evidence>
<keyword evidence="2" id="KW-0732">Signal</keyword>
<evidence type="ECO:0000256" key="2">
    <source>
        <dbReference type="ARBA" id="ARBA00022729"/>
    </source>
</evidence>
<proteinExistence type="inferred from homology"/>
<keyword evidence="3 6" id="KW-0378">Hydrolase</keyword>
<dbReference type="GO" id="GO:0016787">
    <property type="term" value="F:hydrolase activity"/>
    <property type="evidence" value="ECO:0007669"/>
    <property type="project" value="UniProtKB-KW"/>
</dbReference>
<sequence>MVVIGLAGSLAGAPAVAADRSNEPPVQVQWGACPADVAADAPELQCATVPVPLDYGKPEGTQIEIMVSRRASENPSKRRGVLLLNPGGPGGSGLSQPADLVALGAPASVLDSYDLIGTDTRGIGHSSPVSCGFTADQDYYGNIPPYAADDAAVAEQARRAKAVADQCAANDRDGRMRHLSTANMARDMDRIRAALGEEKVNYFGLSYGTALGAAYASMFPERSDRIVLDSNIGDTFLDRDGMRRFGPGAEQTFPDFAKWAAARHDAYGLGRSPEEVRSTYFALAERLDATPVAGVDGPVFRLATFVGLYREASYAQLAQLWQSVRDSDEEAVRRQLAENGPVGARSGPGTPAPAAEPAEADNAWSVFLAVTCNDVGWSEDVETYRRAVAEDRGKYPLYGAASANILPCAYWRHEPAEPPVRIGDDGPSNVLILQNLRDPVTPHRGGEMLREKFGQRSRLVSVDGSGHGVYVYGDNPCALNVTTDYLVDGELPDRDTFCGASPNSGLALDRDDQQRRAELLDRLQHTP</sequence>
<dbReference type="PANTHER" id="PTHR43248:SF29">
    <property type="entry name" value="TRIPEPTIDYL AMINOPEPTIDASE"/>
    <property type="match status" value="1"/>
</dbReference>
<feature type="domain" description="Peptidase S33 tripeptidyl aminopeptidase-like C-terminal" evidence="5">
    <location>
        <begin position="396"/>
        <end position="498"/>
    </location>
</feature>